<feature type="domain" description="HTH HARE-type" evidence="2">
    <location>
        <begin position="2"/>
        <end position="78"/>
    </location>
</feature>
<evidence type="ECO:0000313" key="3">
    <source>
        <dbReference type="EMBL" id="UVD81609.1"/>
    </source>
</evidence>
<name>A0ABY5RA04_9MOLU</name>
<dbReference type="RefSeq" id="WP_258210783.1">
    <property type="nucleotide sequence ID" value="NZ_CP102734.1"/>
</dbReference>
<dbReference type="Proteomes" id="UP001059252">
    <property type="component" value="Chromosome"/>
</dbReference>
<sequence>METIMRITETVLAKSTEPMEFEDIFTQIEAKLKPSWTEIYSDLTDEEIAEKCRGILYKMLTVSGKFIRTYEGQWTLRK</sequence>
<accession>A0ABY5RA04</accession>
<gene>
    <name evidence="3" type="ORF">NV226_02700</name>
</gene>
<proteinExistence type="predicted"/>
<protein>
    <recommendedName>
        <fullName evidence="2">HTH HARE-type domain-containing protein</fullName>
    </recommendedName>
</protein>
<evidence type="ECO:0000259" key="2">
    <source>
        <dbReference type="PROSITE" id="PS51913"/>
    </source>
</evidence>
<organism evidence="3 4">
    <name type="scientific">Mycoplasma iguanae</name>
    <dbReference type="NCBI Taxonomy" id="292461"/>
    <lineage>
        <taxon>Bacteria</taxon>
        <taxon>Bacillati</taxon>
        <taxon>Mycoplasmatota</taxon>
        <taxon>Mollicutes</taxon>
        <taxon>Mycoplasmataceae</taxon>
        <taxon>Mycoplasma</taxon>
    </lineage>
</organism>
<keyword evidence="1" id="KW-0804">Transcription</keyword>
<dbReference type="EMBL" id="CP102734">
    <property type="protein sequence ID" value="UVD81609.1"/>
    <property type="molecule type" value="Genomic_DNA"/>
</dbReference>
<keyword evidence="4" id="KW-1185">Reference proteome</keyword>
<dbReference type="InterPro" id="IPR007759">
    <property type="entry name" value="Asxl_HARE-HTH"/>
</dbReference>
<evidence type="ECO:0000256" key="1">
    <source>
        <dbReference type="ARBA" id="ARBA00023163"/>
    </source>
</evidence>
<reference evidence="3" key="1">
    <citation type="submission" date="2022-08" db="EMBL/GenBank/DDBJ databases">
        <title>Complete genome of Mycoplasma iguanae type strain 2327.</title>
        <authorList>
            <person name="Spergser J."/>
        </authorList>
    </citation>
    <scope>NUCLEOTIDE SEQUENCE</scope>
    <source>
        <strain evidence="3">2327</strain>
    </source>
</reference>
<dbReference type="PROSITE" id="PS51913">
    <property type="entry name" value="HTH_HARE"/>
    <property type="match status" value="1"/>
</dbReference>
<dbReference type="InterPro" id="IPR038087">
    <property type="entry name" value="RNAP_delta_N_dom_sf"/>
</dbReference>
<evidence type="ECO:0000313" key="4">
    <source>
        <dbReference type="Proteomes" id="UP001059252"/>
    </source>
</evidence>
<dbReference type="Gene3D" id="1.10.10.1250">
    <property type="entry name" value="RNA polymerase, subunit delta, N-terminal domain"/>
    <property type="match status" value="1"/>
</dbReference>